<dbReference type="CTD" id="20321956"/>
<dbReference type="GO" id="GO:0005509">
    <property type="term" value="F:calcium ion binding"/>
    <property type="evidence" value="ECO:0007669"/>
    <property type="project" value="InterPro"/>
</dbReference>
<keyword evidence="6" id="KW-1185">Reference proteome</keyword>
<dbReference type="InterPro" id="IPR018247">
    <property type="entry name" value="EF_Hand_1_Ca_BS"/>
</dbReference>
<dbReference type="OrthoDB" id="26525at2759"/>
<dbReference type="KEGG" id="ovi:T265_07777"/>
<feature type="domain" description="EF-hand" evidence="4">
    <location>
        <begin position="89"/>
        <end position="120"/>
    </location>
</feature>
<dbReference type="AlphaFoldDB" id="A0A075AAI3"/>
<protein>
    <recommendedName>
        <fullName evidence="4">EF-hand domain-containing protein</fullName>
    </recommendedName>
</protein>
<dbReference type="InterPro" id="IPR002048">
    <property type="entry name" value="EF_hand_dom"/>
</dbReference>
<dbReference type="InterPro" id="IPR011992">
    <property type="entry name" value="EF-hand-dom_pair"/>
</dbReference>
<dbReference type="PROSITE" id="PS00018">
    <property type="entry name" value="EF_HAND_1"/>
    <property type="match status" value="4"/>
</dbReference>
<dbReference type="Gene3D" id="1.10.238.10">
    <property type="entry name" value="EF-hand"/>
    <property type="match status" value="2"/>
</dbReference>
<dbReference type="Pfam" id="PF13499">
    <property type="entry name" value="EF-hand_7"/>
    <property type="match status" value="2"/>
</dbReference>
<proteinExistence type="predicted"/>
<dbReference type="PROSITE" id="PS50222">
    <property type="entry name" value="EF_HAND_2"/>
    <property type="match status" value="3"/>
</dbReference>
<sequence>MSVTFAAIRKAMDLDTVLETEFREVDKNRDGALSLSEIADCLERFGFKKSRAKEFLKNFDENKDGKVCMEEFVKATQRKLSARDYTCCQLRRMFRSMDKDNSGKISGEELKKFLKNQNNLVFPNAVDQWIEDNDRDHDNELSFEEFVDFVGSLMN</sequence>
<dbReference type="SMART" id="SM00054">
    <property type="entry name" value="EFh"/>
    <property type="match status" value="4"/>
</dbReference>
<dbReference type="EMBL" id="KL596804">
    <property type="protein sequence ID" value="KER24579.1"/>
    <property type="molecule type" value="Genomic_DNA"/>
</dbReference>
<dbReference type="GeneID" id="20321956"/>
<dbReference type="FunFam" id="1.10.238.10:FF:000178">
    <property type="entry name" value="Calmodulin-2 A"/>
    <property type="match status" value="1"/>
</dbReference>
<dbReference type="SUPFAM" id="SSF47473">
    <property type="entry name" value="EF-hand"/>
    <property type="match status" value="1"/>
</dbReference>
<dbReference type="RefSeq" id="XP_009171653.1">
    <property type="nucleotide sequence ID" value="XM_009173389.1"/>
</dbReference>
<gene>
    <name evidence="5" type="ORF">T265_07777</name>
</gene>
<keyword evidence="3" id="KW-0106">Calcium</keyword>
<feature type="domain" description="EF-hand" evidence="4">
    <location>
        <begin position="13"/>
        <end position="48"/>
    </location>
</feature>
<evidence type="ECO:0000313" key="6">
    <source>
        <dbReference type="Proteomes" id="UP000054324"/>
    </source>
</evidence>
<evidence type="ECO:0000256" key="1">
    <source>
        <dbReference type="ARBA" id="ARBA00022723"/>
    </source>
</evidence>
<dbReference type="PANTHER" id="PTHR45942">
    <property type="entry name" value="PROTEIN PHOSPATASE 3 REGULATORY SUBUNIT B ALPHA ISOFORM TYPE 1"/>
    <property type="match status" value="1"/>
</dbReference>
<name>A0A075AAI3_OPIVI</name>
<evidence type="ECO:0000256" key="3">
    <source>
        <dbReference type="ARBA" id="ARBA00022837"/>
    </source>
</evidence>
<dbReference type="GO" id="GO:0043226">
    <property type="term" value="C:organelle"/>
    <property type="evidence" value="ECO:0007669"/>
    <property type="project" value="UniProtKB-ARBA"/>
</dbReference>
<keyword evidence="1" id="KW-0479">Metal-binding</keyword>
<dbReference type="STRING" id="6198.A0A075AAI3"/>
<reference evidence="5 6" key="1">
    <citation type="submission" date="2013-11" db="EMBL/GenBank/DDBJ databases">
        <title>Opisthorchis viverrini - life in the bile duct.</title>
        <authorList>
            <person name="Young N.D."/>
            <person name="Nagarajan N."/>
            <person name="Lin S.J."/>
            <person name="Korhonen P.K."/>
            <person name="Jex A.R."/>
            <person name="Hall R.S."/>
            <person name="Safavi-Hemami H."/>
            <person name="Kaewkong W."/>
            <person name="Bertrand D."/>
            <person name="Gao S."/>
            <person name="Seet Q."/>
            <person name="Wongkham S."/>
            <person name="Teh B.T."/>
            <person name="Wongkham C."/>
            <person name="Intapan P.M."/>
            <person name="Maleewong W."/>
            <person name="Yang X."/>
            <person name="Hu M."/>
            <person name="Wang Z."/>
            <person name="Hofmann A."/>
            <person name="Sternberg P.W."/>
            <person name="Tan P."/>
            <person name="Wang J."/>
            <person name="Gasser R.B."/>
        </authorList>
    </citation>
    <scope>NUCLEOTIDE SEQUENCE [LARGE SCALE GENOMIC DNA]</scope>
</reference>
<dbReference type="CDD" id="cd00051">
    <property type="entry name" value="EFh"/>
    <property type="match status" value="1"/>
</dbReference>
<evidence type="ECO:0000313" key="5">
    <source>
        <dbReference type="EMBL" id="KER24579.1"/>
    </source>
</evidence>
<evidence type="ECO:0000259" key="4">
    <source>
        <dbReference type="PROSITE" id="PS50222"/>
    </source>
</evidence>
<evidence type="ECO:0000256" key="2">
    <source>
        <dbReference type="ARBA" id="ARBA00022737"/>
    </source>
</evidence>
<dbReference type="Proteomes" id="UP000054324">
    <property type="component" value="Unassembled WGS sequence"/>
</dbReference>
<feature type="domain" description="EF-hand" evidence="4">
    <location>
        <begin position="49"/>
        <end position="82"/>
    </location>
</feature>
<keyword evidence="2" id="KW-0677">Repeat</keyword>
<organism evidence="5 6">
    <name type="scientific">Opisthorchis viverrini</name>
    <name type="common">Southeast Asian liver fluke</name>
    <dbReference type="NCBI Taxonomy" id="6198"/>
    <lineage>
        <taxon>Eukaryota</taxon>
        <taxon>Metazoa</taxon>
        <taxon>Spiralia</taxon>
        <taxon>Lophotrochozoa</taxon>
        <taxon>Platyhelminthes</taxon>
        <taxon>Trematoda</taxon>
        <taxon>Digenea</taxon>
        <taxon>Opisthorchiida</taxon>
        <taxon>Opisthorchiata</taxon>
        <taxon>Opisthorchiidae</taxon>
        <taxon>Opisthorchis</taxon>
    </lineage>
</organism>
<accession>A0A075AAI3</accession>